<organism evidence="18 19">
    <name type="scientific">Planoprotostelium fungivorum</name>
    <dbReference type="NCBI Taxonomy" id="1890364"/>
    <lineage>
        <taxon>Eukaryota</taxon>
        <taxon>Amoebozoa</taxon>
        <taxon>Evosea</taxon>
        <taxon>Variosea</taxon>
        <taxon>Cavosteliida</taxon>
        <taxon>Cavosteliaceae</taxon>
        <taxon>Planoprotostelium</taxon>
    </lineage>
</organism>
<evidence type="ECO:0000256" key="15">
    <source>
        <dbReference type="SAM" id="Phobius"/>
    </source>
</evidence>
<feature type="transmembrane region" description="Helical" evidence="15">
    <location>
        <begin position="354"/>
        <end position="374"/>
    </location>
</feature>
<dbReference type="AlphaFoldDB" id="A0A2P6N582"/>
<dbReference type="GO" id="GO:0043161">
    <property type="term" value="P:proteasome-mediated ubiquitin-dependent protein catabolic process"/>
    <property type="evidence" value="ECO:0007669"/>
    <property type="project" value="TreeGrafter"/>
</dbReference>
<dbReference type="PROSITE" id="PS50089">
    <property type="entry name" value="ZF_RING_2"/>
    <property type="match status" value="1"/>
</dbReference>
<dbReference type="GO" id="GO:0008270">
    <property type="term" value="F:zinc ion binding"/>
    <property type="evidence" value="ECO:0007669"/>
    <property type="project" value="UniProtKB-KW"/>
</dbReference>
<evidence type="ECO:0000256" key="6">
    <source>
        <dbReference type="ARBA" id="ARBA00022692"/>
    </source>
</evidence>
<keyword evidence="5" id="KW-0808">Transferase</keyword>
<keyword evidence="13 15" id="KW-0472">Membrane</keyword>
<evidence type="ECO:0000256" key="14">
    <source>
        <dbReference type="PROSITE-ProRule" id="PRU00175"/>
    </source>
</evidence>
<feature type="transmembrane region" description="Helical" evidence="15">
    <location>
        <begin position="420"/>
        <end position="439"/>
    </location>
</feature>
<evidence type="ECO:0000256" key="1">
    <source>
        <dbReference type="ARBA" id="ARBA00000900"/>
    </source>
</evidence>
<dbReference type="GO" id="GO:0061630">
    <property type="term" value="F:ubiquitin protein ligase activity"/>
    <property type="evidence" value="ECO:0007669"/>
    <property type="project" value="UniProtKB-EC"/>
</dbReference>
<dbReference type="InParanoid" id="A0A2P6N582"/>
<evidence type="ECO:0000256" key="10">
    <source>
        <dbReference type="ARBA" id="ARBA00022786"/>
    </source>
</evidence>
<feature type="signal peptide" evidence="16">
    <location>
        <begin position="1"/>
        <end position="22"/>
    </location>
</feature>
<feature type="transmembrane region" description="Helical" evidence="15">
    <location>
        <begin position="395"/>
        <end position="414"/>
    </location>
</feature>
<dbReference type="InterPro" id="IPR001841">
    <property type="entry name" value="Znf_RING"/>
</dbReference>
<dbReference type="SMART" id="SM00184">
    <property type="entry name" value="RING"/>
    <property type="match status" value="1"/>
</dbReference>
<evidence type="ECO:0000256" key="2">
    <source>
        <dbReference type="ARBA" id="ARBA00004127"/>
    </source>
</evidence>
<comment type="subcellular location">
    <subcellularLocation>
        <location evidence="2">Endomembrane system</location>
        <topology evidence="2">Multi-pass membrane protein</topology>
    </subcellularLocation>
</comment>
<keyword evidence="10" id="KW-0833">Ubl conjugation pathway</keyword>
<comment type="caution">
    <text evidence="18">The sequence shown here is derived from an EMBL/GenBank/DDBJ whole genome shotgun (WGS) entry which is preliminary data.</text>
</comment>
<dbReference type="EMBL" id="MDYQ01000197">
    <property type="protein sequence ID" value="PRP79098.1"/>
    <property type="molecule type" value="Genomic_DNA"/>
</dbReference>
<evidence type="ECO:0000256" key="16">
    <source>
        <dbReference type="SAM" id="SignalP"/>
    </source>
</evidence>
<feature type="transmembrane region" description="Helical" evidence="15">
    <location>
        <begin position="478"/>
        <end position="497"/>
    </location>
</feature>
<dbReference type="STRING" id="1890364.A0A2P6N582"/>
<keyword evidence="8 16" id="KW-0732">Signal</keyword>
<dbReference type="Proteomes" id="UP000241769">
    <property type="component" value="Unassembled WGS sequence"/>
</dbReference>
<feature type="chain" id="PRO_5015111763" description="RING-type E3 ubiquitin transferase" evidence="16">
    <location>
        <begin position="23"/>
        <end position="580"/>
    </location>
</feature>
<comment type="pathway">
    <text evidence="3">Protein modification; protein ubiquitination.</text>
</comment>
<dbReference type="InterPro" id="IPR013083">
    <property type="entry name" value="Znf_RING/FYVE/PHD"/>
</dbReference>
<evidence type="ECO:0000259" key="17">
    <source>
        <dbReference type="PROSITE" id="PS50089"/>
    </source>
</evidence>
<keyword evidence="7" id="KW-0479">Metal-binding</keyword>
<reference evidence="18 19" key="1">
    <citation type="journal article" date="2018" name="Genome Biol. Evol.">
        <title>Multiple Roots of Fruiting Body Formation in Amoebozoa.</title>
        <authorList>
            <person name="Hillmann F."/>
            <person name="Forbes G."/>
            <person name="Novohradska S."/>
            <person name="Ferling I."/>
            <person name="Riege K."/>
            <person name="Groth M."/>
            <person name="Westermann M."/>
            <person name="Marz M."/>
            <person name="Spaller T."/>
            <person name="Winckler T."/>
            <person name="Schaap P."/>
            <person name="Glockner G."/>
        </authorList>
    </citation>
    <scope>NUCLEOTIDE SEQUENCE [LARGE SCALE GENOMIC DNA]</scope>
    <source>
        <strain evidence="18 19">Jena</strain>
    </source>
</reference>
<dbReference type="Pfam" id="PF13639">
    <property type="entry name" value="zf-RING_2"/>
    <property type="match status" value="1"/>
</dbReference>
<dbReference type="Gene3D" id="3.30.40.10">
    <property type="entry name" value="Zinc/RING finger domain, C3HC4 (zinc finger)"/>
    <property type="match status" value="1"/>
</dbReference>
<evidence type="ECO:0000256" key="5">
    <source>
        <dbReference type="ARBA" id="ARBA00022679"/>
    </source>
</evidence>
<dbReference type="EC" id="2.3.2.27" evidence="4"/>
<evidence type="ECO:0000256" key="4">
    <source>
        <dbReference type="ARBA" id="ARBA00012483"/>
    </source>
</evidence>
<dbReference type="OrthoDB" id="9984778at2759"/>
<keyword evidence="19" id="KW-1185">Reference proteome</keyword>
<evidence type="ECO:0000313" key="18">
    <source>
        <dbReference type="EMBL" id="PRP79098.1"/>
    </source>
</evidence>
<evidence type="ECO:0000256" key="13">
    <source>
        <dbReference type="ARBA" id="ARBA00023136"/>
    </source>
</evidence>
<name>A0A2P6N582_9EUKA</name>
<evidence type="ECO:0000256" key="8">
    <source>
        <dbReference type="ARBA" id="ARBA00022729"/>
    </source>
</evidence>
<dbReference type="SUPFAM" id="SSF57850">
    <property type="entry name" value="RING/U-box"/>
    <property type="match status" value="1"/>
</dbReference>
<keyword evidence="6 15" id="KW-0812">Transmembrane</keyword>
<evidence type="ECO:0000256" key="7">
    <source>
        <dbReference type="ARBA" id="ARBA00022723"/>
    </source>
</evidence>
<gene>
    <name evidence="18" type="ORF">PROFUN_13160</name>
</gene>
<feature type="domain" description="RING-type" evidence="17">
    <location>
        <begin position="532"/>
        <end position="574"/>
    </location>
</feature>
<evidence type="ECO:0000256" key="9">
    <source>
        <dbReference type="ARBA" id="ARBA00022771"/>
    </source>
</evidence>
<evidence type="ECO:0000256" key="11">
    <source>
        <dbReference type="ARBA" id="ARBA00022833"/>
    </source>
</evidence>
<feature type="transmembrane region" description="Helical" evidence="15">
    <location>
        <begin position="451"/>
        <end position="472"/>
    </location>
</feature>
<keyword evidence="9 14" id="KW-0863">Zinc-finger</keyword>
<evidence type="ECO:0000313" key="19">
    <source>
        <dbReference type="Proteomes" id="UP000241769"/>
    </source>
</evidence>
<dbReference type="InterPro" id="IPR021319">
    <property type="entry name" value="DUF2921"/>
</dbReference>
<evidence type="ECO:0000256" key="3">
    <source>
        <dbReference type="ARBA" id="ARBA00004906"/>
    </source>
</evidence>
<accession>A0A2P6N582</accession>
<feature type="transmembrane region" description="Helical" evidence="15">
    <location>
        <begin position="322"/>
        <end position="348"/>
    </location>
</feature>
<protein>
    <recommendedName>
        <fullName evidence="4">RING-type E3 ubiquitin transferase</fullName>
        <ecNumber evidence="4">2.3.2.27</ecNumber>
    </recommendedName>
</protein>
<comment type="catalytic activity">
    <reaction evidence="1">
        <text>S-ubiquitinyl-[E2 ubiquitin-conjugating enzyme]-L-cysteine + [acceptor protein]-L-lysine = [E2 ubiquitin-conjugating enzyme]-L-cysteine + N(6)-ubiquitinyl-[acceptor protein]-L-lysine.</text>
        <dbReference type="EC" id="2.3.2.27"/>
    </reaction>
</comment>
<dbReference type="PANTHER" id="PTHR22763:SF162">
    <property type="entry name" value="TRANSMEMBRANE E3 UBIQUITIN-PROTEIN LIGASE 1"/>
    <property type="match status" value="1"/>
</dbReference>
<sequence length="580" mass="66711">MGRCSRTLTMYIFLSYAICIAAEEITTEPQIILDYTSNGTFHGRILFERMMTKENSTSTFPLNLTDKYEAKWHIKGGGYHMKKTIEFTDTEGALNLDLTNHPTTIEQIHTVKGQLSMRDGHYITDRYVYYNIQGFYFPIQGALYLLGNPFSGNIISNFSLELSPKKEKSGIAEAFWTAETTAVQTIAKGNNVTQGQPIIPLRHHVFKDRDSNCFVVLVATLGEKDRGFNHRWNYIYDVIAHKKYLRDKRLAGDDSPEERPRVDMEGYIYSPNCLYESTVTLHSLSSVDIAEKAGRYTLVMSLILFMIAQIKHTNTQSMITKVSLLSMAMTTMMDCYIGILHISTALLWDNMFNPFALVAFLKVSLFGVFEVPYFMHIWRTRRPNHADPRQDLGYFYLRLYALLLIIPTVVLWFVKILFPVVIFVGFSFYLPQIYCNVVLGSCRALHIKYMIGMALARSVLPAYLLACPYNFVKVENQPVLVLMGVSWLFFQVVILILQDHLGPRFFVPSQLIPVKYNYFRPVTRDHTESVECVICMNSVELPGGTYMVTPCEHIFHDECLQRWLEQKLECPTCRRTLPLP</sequence>
<dbReference type="PANTHER" id="PTHR22763">
    <property type="entry name" value="RING ZINC FINGER PROTEIN"/>
    <property type="match status" value="1"/>
</dbReference>
<keyword evidence="11" id="KW-0862">Zinc</keyword>
<proteinExistence type="predicted"/>
<evidence type="ECO:0000256" key="12">
    <source>
        <dbReference type="ARBA" id="ARBA00022989"/>
    </source>
</evidence>
<dbReference type="GO" id="GO:0012505">
    <property type="term" value="C:endomembrane system"/>
    <property type="evidence" value="ECO:0007669"/>
    <property type="project" value="UniProtKB-SubCell"/>
</dbReference>
<dbReference type="InterPro" id="IPR050731">
    <property type="entry name" value="HRD1_E3_ubiq-ligases"/>
</dbReference>
<dbReference type="Pfam" id="PF11145">
    <property type="entry name" value="DUF2921"/>
    <property type="match status" value="1"/>
</dbReference>
<keyword evidence="12 15" id="KW-1133">Transmembrane helix</keyword>